<dbReference type="InterPro" id="IPR037075">
    <property type="entry name" value="HCHO-activating_enzyme_sf"/>
</dbReference>
<dbReference type="NCBIfam" id="TIGR03126">
    <property type="entry name" value="one_C_fae"/>
    <property type="match status" value="1"/>
</dbReference>
<feature type="domain" description="Formaldehyde-activating enzyme" evidence="3">
    <location>
        <begin position="3"/>
        <end position="160"/>
    </location>
</feature>
<dbReference type="InterPro" id="IPR014826">
    <property type="entry name" value="HCHO-activating_enzyme"/>
</dbReference>
<evidence type="ECO:0000313" key="5">
    <source>
        <dbReference type="Proteomes" id="UP000605568"/>
    </source>
</evidence>
<dbReference type="EMBL" id="BNAR01000001">
    <property type="protein sequence ID" value="GHH29743.1"/>
    <property type="molecule type" value="Genomic_DNA"/>
</dbReference>
<organism evidence="4 5">
    <name type="scientific">Lentzea cavernae</name>
    <dbReference type="NCBI Taxonomy" id="2020703"/>
    <lineage>
        <taxon>Bacteria</taxon>
        <taxon>Bacillati</taxon>
        <taxon>Actinomycetota</taxon>
        <taxon>Actinomycetes</taxon>
        <taxon>Pseudonocardiales</taxon>
        <taxon>Pseudonocardiaceae</taxon>
        <taxon>Lentzea</taxon>
    </lineage>
</organism>
<dbReference type="Pfam" id="PF08714">
    <property type="entry name" value="Fae"/>
    <property type="match status" value="1"/>
</dbReference>
<keyword evidence="1" id="KW-0456">Lyase</keyword>
<accession>A0ABQ3M0D1</accession>
<reference evidence="5" key="1">
    <citation type="journal article" date="2019" name="Int. J. Syst. Evol. Microbiol.">
        <title>The Global Catalogue of Microorganisms (GCM) 10K type strain sequencing project: providing services to taxonomists for standard genome sequencing and annotation.</title>
        <authorList>
            <consortium name="The Broad Institute Genomics Platform"/>
            <consortium name="The Broad Institute Genome Sequencing Center for Infectious Disease"/>
            <person name="Wu L."/>
            <person name="Ma J."/>
        </authorList>
    </citation>
    <scope>NUCLEOTIDE SEQUENCE [LARGE SCALE GENOMIC DNA]</scope>
    <source>
        <strain evidence="5">CGMCC 4.7367</strain>
    </source>
</reference>
<dbReference type="Proteomes" id="UP000605568">
    <property type="component" value="Unassembled WGS sequence"/>
</dbReference>
<proteinExistence type="predicted"/>
<dbReference type="RefSeq" id="WP_191295871.1">
    <property type="nucleotide sequence ID" value="NZ_BNAR01000001.1"/>
</dbReference>
<protein>
    <submittedName>
        <fullName evidence="4">Aldehyde-activating protein</fullName>
    </submittedName>
</protein>
<sequence length="179" mass="18459">MQIGESFVGDGVNAAHVNTVLGHRDGPAGTAWATALATPSEGHVPFVAVLRPSLPVKPMTLFVTKAAPASDDHGLLIWGPAQAGVAAGVADAVAEGSIAEPDTSTHVLIAAVWVNPGADDADTVYRNNREATRTALANGAKDLPAVSDVLAARGTPRNPFYTPPEESEHPFPHAPQEHA</sequence>
<comment type="caution">
    <text evidence="4">The sequence shown here is derived from an EMBL/GenBank/DDBJ whole genome shotgun (WGS) entry which is preliminary data.</text>
</comment>
<feature type="region of interest" description="Disordered" evidence="2">
    <location>
        <begin position="153"/>
        <end position="179"/>
    </location>
</feature>
<name>A0ABQ3M0D1_9PSEU</name>
<dbReference type="Gene3D" id="3.30.230.60">
    <property type="entry name" value="Formaldehyde-activating enzyme"/>
    <property type="match status" value="1"/>
</dbReference>
<evidence type="ECO:0000256" key="1">
    <source>
        <dbReference type="ARBA" id="ARBA00023239"/>
    </source>
</evidence>
<evidence type="ECO:0000259" key="3">
    <source>
        <dbReference type="Pfam" id="PF08714"/>
    </source>
</evidence>
<keyword evidence="5" id="KW-1185">Reference proteome</keyword>
<evidence type="ECO:0000313" key="4">
    <source>
        <dbReference type="EMBL" id="GHH29743.1"/>
    </source>
</evidence>
<evidence type="ECO:0000256" key="2">
    <source>
        <dbReference type="SAM" id="MobiDB-lite"/>
    </source>
</evidence>
<feature type="compositionally biased region" description="Basic and acidic residues" evidence="2">
    <location>
        <begin position="166"/>
        <end position="179"/>
    </location>
</feature>
<dbReference type="InterPro" id="IPR020568">
    <property type="entry name" value="Ribosomal_Su5_D2-typ_SF"/>
</dbReference>
<dbReference type="SUPFAM" id="SSF54211">
    <property type="entry name" value="Ribosomal protein S5 domain 2-like"/>
    <property type="match status" value="1"/>
</dbReference>
<gene>
    <name evidence="4" type="ORF">GCM10017774_06240</name>
</gene>